<dbReference type="InterPro" id="IPR056884">
    <property type="entry name" value="NPHP3-like_N"/>
</dbReference>
<evidence type="ECO:0000256" key="6">
    <source>
        <dbReference type="SAM" id="Coils"/>
    </source>
</evidence>
<dbReference type="Gene3D" id="3.40.50.1580">
    <property type="entry name" value="Nucleoside phosphorylase domain"/>
    <property type="match status" value="1"/>
</dbReference>
<feature type="compositionally biased region" description="Low complexity" evidence="7">
    <location>
        <begin position="2300"/>
        <end position="2311"/>
    </location>
</feature>
<feature type="domain" description="Heterokaryon incompatibility" evidence="8">
    <location>
        <begin position="25"/>
        <end position="123"/>
    </location>
</feature>
<dbReference type="Pfam" id="PF12329">
    <property type="entry name" value="TMF_DNA_bd"/>
    <property type="match status" value="1"/>
</dbReference>
<dbReference type="InterPro" id="IPR036770">
    <property type="entry name" value="Ankyrin_rpt-contain_sf"/>
</dbReference>
<proteinExistence type="predicted"/>
<dbReference type="InterPro" id="IPR052602">
    <property type="entry name" value="Growth_transcription_reg"/>
</dbReference>
<dbReference type="InterPro" id="IPR010730">
    <property type="entry name" value="HET"/>
</dbReference>
<dbReference type="EMBL" id="CP089274">
    <property type="protein sequence ID" value="USP74567.1"/>
    <property type="molecule type" value="Genomic_DNA"/>
</dbReference>
<evidence type="ECO:0000259" key="9">
    <source>
        <dbReference type="Pfam" id="PF12325"/>
    </source>
</evidence>
<keyword evidence="3" id="KW-0333">Golgi apparatus</keyword>
<name>A0A9Q8Z2J4_CURCL</name>
<feature type="compositionally biased region" description="Low complexity" evidence="7">
    <location>
        <begin position="2418"/>
        <end position="2433"/>
    </location>
</feature>
<dbReference type="SUPFAM" id="SSF53167">
    <property type="entry name" value="Purine and uridine phosphorylases"/>
    <property type="match status" value="1"/>
</dbReference>
<evidence type="ECO:0000313" key="12">
    <source>
        <dbReference type="Proteomes" id="UP001056012"/>
    </source>
</evidence>
<dbReference type="GO" id="GO:0005783">
    <property type="term" value="C:endoplasmic reticulum"/>
    <property type="evidence" value="ECO:0007669"/>
    <property type="project" value="TreeGrafter"/>
</dbReference>
<comment type="subcellular location">
    <subcellularLocation>
        <location evidence="1">Golgi apparatus</location>
    </subcellularLocation>
</comment>
<keyword evidence="4 6" id="KW-0175">Coiled coil</keyword>
<protein>
    <submittedName>
        <fullName evidence="11">Uncharacterized protein</fullName>
    </submittedName>
</protein>
<evidence type="ECO:0000256" key="7">
    <source>
        <dbReference type="SAM" id="MobiDB-lite"/>
    </source>
</evidence>
<evidence type="ECO:0000256" key="2">
    <source>
        <dbReference type="ARBA" id="ARBA00022737"/>
    </source>
</evidence>
<dbReference type="GO" id="GO:0005794">
    <property type="term" value="C:Golgi apparatus"/>
    <property type="evidence" value="ECO:0007669"/>
    <property type="project" value="UniProtKB-SubCell"/>
</dbReference>
<evidence type="ECO:0000313" key="11">
    <source>
        <dbReference type="EMBL" id="USP74567.1"/>
    </source>
</evidence>
<dbReference type="Pfam" id="PF12325">
    <property type="entry name" value="TMF_TATA_bd"/>
    <property type="match status" value="1"/>
</dbReference>
<evidence type="ECO:0000256" key="4">
    <source>
        <dbReference type="ARBA" id="ARBA00023054"/>
    </source>
</evidence>
<keyword evidence="5" id="KW-0040">ANK repeat</keyword>
<evidence type="ECO:0000256" key="1">
    <source>
        <dbReference type="ARBA" id="ARBA00004555"/>
    </source>
</evidence>
<dbReference type="Gene3D" id="1.25.40.20">
    <property type="entry name" value="Ankyrin repeat-containing domain"/>
    <property type="match status" value="1"/>
</dbReference>
<dbReference type="InterPro" id="IPR035994">
    <property type="entry name" value="Nucleoside_phosphorylase_sf"/>
</dbReference>
<dbReference type="PANTHER" id="PTHR46515:SF1">
    <property type="entry name" value="TATA ELEMENT MODULATORY FACTOR"/>
    <property type="match status" value="1"/>
</dbReference>
<dbReference type="SMART" id="SM00248">
    <property type="entry name" value="ANK"/>
    <property type="match status" value="3"/>
</dbReference>
<dbReference type="GO" id="GO:0009116">
    <property type="term" value="P:nucleoside metabolic process"/>
    <property type="evidence" value="ECO:0007669"/>
    <property type="project" value="InterPro"/>
</dbReference>
<evidence type="ECO:0000256" key="5">
    <source>
        <dbReference type="PROSITE-ProRule" id="PRU00023"/>
    </source>
</evidence>
<feature type="compositionally biased region" description="Low complexity" evidence="7">
    <location>
        <begin position="2274"/>
        <end position="2289"/>
    </location>
</feature>
<dbReference type="Pfam" id="PF24883">
    <property type="entry name" value="NPHP3_N"/>
    <property type="match status" value="1"/>
</dbReference>
<feature type="region of interest" description="Disordered" evidence="7">
    <location>
        <begin position="2584"/>
        <end position="2610"/>
    </location>
</feature>
<feature type="compositionally biased region" description="Polar residues" evidence="7">
    <location>
        <begin position="2392"/>
        <end position="2404"/>
    </location>
</feature>
<feature type="region of interest" description="Disordered" evidence="7">
    <location>
        <begin position="1082"/>
        <end position="1105"/>
    </location>
</feature>
<feature type="region of interest" description="Disordered" evidence="7">
    <location>
        <begin position="1858"/>
        <end position="1879"/>
    </location>
</feature>
<dbReference type="InterPro" id="IPR022091">
    <property type="entry name" value="TMF_TATA-bd"/>
</dbReference>
<dbReference type="Pfam" id="PF06985">
    <property type="entry name" value="HET"/>
    <property type="match status" value="1"/>
</dbReference>
<feature type="compositionally biased region" description="Basic and acidic residues" evidence="7">
    <location>
        <begin position="2373"/>
        <end position="2385"/>
    </location>
</feature>
<feature type="coiled-coil region" evidence="6">
    <location>
        <begin position="3029"/>
        <end position="3129"/>
    </location>
</feature>
<dbReference type="Proteomes" id="UP001056012">
    <property type="component" value="Chromosome 1"/>
</dbReference>
<feature type="compositionally biased region" description="Polar residues" evidence="7">
    <location>
        <begin position="2942"/>
        <end position="2978"/>
    </location>
</feature>
<dbReference type="Gene3D" id="1.20.5.340">
    <property type="match status" value="1"/>
</dbReference>
<dbReference type="InterPro" id="IPR027417">
    <property type="entry name" value="P-loop_NTPase"/>
</dbReference>
<organism evidence="11 12">
    <name type="scientific">Curvularia clavata</name>
    <dbReference type="NCBI Taxonomy" id="95742"/>
    <lineage>
        <taxon>Eukaryota</taxon>
        <taxon>Fungi</taxon>
        <taxon>Dikarya</taxon>
        <taxon>Ascomycota</taxon>
        <taxon>Pezizomycotina</taxon>
        <taxon>Dothideomycetes</taxon>
        <taxon>Pleosporomycetidae</taxon>
        <taxon>Pleosporales</taxon>
        <taxon>Pleosporineae</taxon>
        <taxon>Pleosporaceae</taxon>
        <taxon>Curvularia</taxon>
    </lineage>
</organism>
<feature type="compositionally biased region" description="Polar residues" evidence="7">
    <location>
        <begin position="1860"/>
        <end position="1878"/>
    </location>
</feature>
<dbReference type="VEuPathDB" id="FungiDB:yc1106_01841"/>
<evidence type="ECO:0000259" key="8">
    <source>
        <dbReference type="Pfam" id="PF06985"/>
    </source>
</evidence>
<dbReference type="PANTHER" id="PTHR46515">
    <property type="entry name" value="TATA ELEMENT MODULATORY FACTOR TMF1"/>
    <property type="match status" value="1"/>
</dbReference>
<gene>
    <name evidence="11" type="ORF">yc1106_01841</name>
</gene>
<feature type="region of interest" description="Disordered" evidence="7">
    <location>
        <begin position="2886"/>
        <end position="2992"/>
    </location>
</feature>
<feature type="compositionally biased region" description="Basic and acidic residues" evidence="7">
    <location>
        <begin position="2312"/>
        <end position="2331"/>
    </location>
</feature>
<dbReference type="PROSITE" id="PS50297">
    <property type="entry name" value="ANK_REP_REGION"/>
    <property type="match status" value="1"/>
</dbReference>
<dbReference type="PROSITE" id="PS50088">
    <property type="entry name" value="ANK_REPEAT"/>
    <property type="match status" value="1"/>
</dbReference>
<feature type="compositionally biased region" description="Polar residues" evidence="7">
    <location>
        <begin position="2434"/>
        <end position="2448"/>
    </location>
</feature>
<dbReference type="InterPro" id="IPR002110">
    <property type="entry name" value="Ankyrin_rpt"/>
</dbReference>
<dbReference type="SUPFAM" id="SSF48403">
    <property type="entry name" value="Ankyrin repeat"/>
    <property type="match status" value="1"/>
</dbReference>
<feature type="repeat" description="ANK" evidence="5">
    <location>
        <begin position="863"/>
        <end position="887"/>
    </location>
</feature>
<keyword evidence="12" id="KW-1185">Reference proteome</keyword>
<feature type="domain" description="Nephrocystin 3-like N-terminal" evidence="10">
    <location>
        <begin position="306"/>
        <end position="478"/>
    </location>
</feature>
<accession>A0A9Q8Z2J4</accession>
<dbReference type="SUPFAM" id="SSF52540">
    <property type="entry name" value="P-loop containing nucleoside triphosphate hydrolases"/>
    <property type="match status" value="1"/>
</dbReference>
<dbReference type="Pfam" id="PF12796">
    <property type="entry name" value="Ank_2"/>
    <property type="match status" value="1"/>
</dbReference>
<feature type="region of interest" description="Disordered" evidence="7">
    <location>
        <begin position="2271"/>
        <end position="2452"/>
    </location>
</feature>
<feature type="region of interest" description="Disordered" evidence="7">
    <location>
        <begin position="2783"/>
        <end position="2806"/>
    </location>
</feature>
<dbReference type="CDD" id="cd06503">
    <property type="entry name" value="ATP-synt_Fo_b"/>
    <property type="match status" value="1"/>
</dbReference>
<feature type="compositionally biased region" description="Basic and acidic residues" evidence="7">
    <location>
        <begin position="2585"/>
        <end position="2610"/>
    </location>
</feature>
<evidence type="ECO:0000259" key="10">
    <source>
        <dbReference type="Pfam" id="PF24883"/>
    </source>
</evidence>
<dbReference type="InterPro" id="IPR022092">
    <property type="entry name" value="TMF_DNA-bd"/>
</dbReference>
<feature type="compositionally biased region" description="Polar residues" evidence="7">
    <location>
        <begin position="1087"/>
        <end position="1096"/>
    </location>
</feature>
<dbReference type="GO" id="GO:0003824">
    <property type="term" value="F:catalytic activity"/>
    <property type="evidence" value="ECO:0007669"/>
    <property type="project" value="InterPro"/>
</dbReference>
<dbReference type="OrthoDB" id="74178at2759"/>
<keyword evidence="2" id="KW-0677">Repeat</keyword>
<dbReference type="Gene3D" id="3.40.50.300">
    <property type="entry name" value="P-loop containing nucleotide triphosphate hydrolases"/>
    <property type="match status" value="1"/>
</dbReference>
<feature type="domain" description="TATA element modulatory factor 1 TATA binding" evidence="9">
    <location>
        <begin position="3016"/>
        <end position="3130"/>
    </location>
</feature>
<reference evidence="11" key="1">
    <citation type="submission" date="2021-12" db="EMBL/GenBank/DDBJ databases">
        <title>Curvularia clavata genome.</title>
        <authorList>
            <person name="Cao Y."/>
        </authorList>
    </citation>
    <scope>NUCLEOTIDE SEQUENCE</scope>
    <source>
        <strain evidence="11">Yc1106</strain>
    </source>
</reference>
<evidence type="ECO:0000256" key="3">
    <source>
        <dbReference type="ARBA" id="ARBA00023034"/>
    </source>
</evidence>
<sequence length="3131" mass="352129">MRFLQRNNDHEFSLVEREEEDIPRYAILSHSWEVKENEYTFQDAMDGKGKNKPGYQKIRFCMEQAARDRLEFCWIDTCCIDTSNRTELQHAMESMFRWHQNAEKCYVYLSDVSRNPSDQHYSGSTRSNSDLRNSKWFGYILNRPELLALASIEFFSCEGTYLGNQTSMAQTLEEMRDALENANPFGDMIPSQKTPKQFGQHLPFMDTWKLASTGTWAEDIHLTRSQQDQYRELGNHSSQQARREAVNYRIEFDQNMTEVTNMPLGSSSELCTSFLSNKRKQEWMDSLRFDDMDVGKRIVKNAHPHTCEWLLHTPEYVKWLDTTPENEKYWILHIKGNLGAGKSTLMKFVLSHAQEWAKGIKTISFFFTPPTNDLESSITGAYRSLSVQLLEGNLALQDVFDKLNISKPNGEQDSQWTIEALELLIEQIVRRCGPILCFIDAVDECPKDQARDMIKFFEHIHAVAGSCGTNFQVCLSSRNLSRISIKDELEMLLEAKQGHAHAISNYINDNLKIGSNKLADQIRTKLQEISPRVFLWVVLVIRVLNRKFDRSGIESVWQRLLEIPANLHKLFQDLLPIRPGEKHYFQLVLFAKRPLSPGELYSATREERHVSSWAIEDTYMDMGEHFISETSQGLIHVTNDGFRQVRFIHESVRQFLMGHLSFKSIGPDQREDQKGQCHEWLKRCCLEKIETHAVSAKSPFLEYSVSNLLFHSNAAELGGVSQRRFLETFPLTNWVKLHNLFERSEVRRYSENVSLLYLLVEYNMPELIRAYPKSPSGLEIVRERYGCPVFAAMATGNEEALKAILKGNANDYPAEFKQSEIGPQFRFLQDRDVLSYSAEFGFKGIVAFLLKNDATDVNTVDCSGRTPLMFAAQGGHEAVVKMLLETGRVDVTSKDHNGETSLTLAVKKGHRSVIQMLVDTRKIDGDVEMLYKNGQIPSKHEPWIMPLLSRRIAEINIQVSQTADYLFGQIFPERADTSDMARIHEAFPEILHNCALELLHVSESQEHRDAMAFVHRNRRSIAEHFMNVWSERHCPSQNNIDDTMSFQEKISRWNREKDESKDAKLEADLRCDETSLKGRAGHDNFHTAFNTTTTPISDKESTEDEESNRMITVPICSDIVAGNPVFEHLVTRLLRELVLVSSELNHIMAIRQSILELLPACKIISENTPAKAHTLRLLILWDPLKFFAEQLYQGKPQDVVEKVIVLTGSAQNVQAQTCAEYLSQTWPYTGKDIILLLKNVLGSGPEHRHECELPNGTKLIAWIQGSQFLVEAFGTAVSIAEVGEQFAWLGAALRSSPSESGVAYCIPSFFENDYSPPGYRTTKHSLVSFTIEYIFDEDKEQTDNAIGQCWRHLFRNPVVVTGYPIPRRPQKNTGLEIPISLMVALCQARTVTIFDGKPFIKGFCTMLVCTKHEEHVVTWHVLANEDGSHISYADPRAQSIARNDSDDIIRIFDVETSRHIVGWCASARSYAGAAEADYDIGWSGLETPYDGDRLLRKTIRSKNTIASSGSFTLGLKDIPTRHVGDQYVKRLMWIAGKFILLFDVEDDRAWMFDGASSLLHLVRASLRFSQQDDFSDQLLFKPHELEEAPATRVGKAAAIWVLTNETNKRIKLYESTECLKDRVEDILHILEQVSSYQDKAEGSDIPPQQLEGFDFNAIAMVEERIKPRITELPARGRGWVDFTKAIHAMNLFGSGFGELIRPTDNQTACSIWNKVPKGENHLAVSVSDIMRIQQREGSTKGGLLRLVDNIYWHKPDHIFESCLCVSENAEGHSDRIQLLIPKGKLGINDTALQHPGLLAPGGAVIFGHSSQNLERLGSLRRSRSTSSYQSANLTCSDSGLGSSLVSLSAAPIDSQFEAVSDTSATSNRKHSSSTSMTGHAQGEYLSAAGDLENKFSREKLTVLTETDSCKTAKKDLPPQQRNESTNPKMRNHRFTIGWISPLPLEKEAARLVMDEEYPQDDVQYDNVYYLGGRIGKHNVVIGVPTKMGLSNTAILAAKMSAGFPNIKYFLVVGVAGGVPHYGTGEIVLGDVVVSYPRRKHGGVIQYDEGAWKDSGRLEFHGHTNGIHHNLMAAINSFRAKGCFQNITQVLQQMRLKLDERRKNQYDDPGTAHDSLFADTYEHQGTRSDDCKDCCDREKVISRAKRGKAAFRLPDSPFVHFGTIASSNQLQISVAERKRLQQEHEVLCFEMEAAGVMGEYPCMVIRGICDYADSHKNKGWQNYAAATAAAYAKKKEEIGNMSGKGWWNNALSGLESRLDTILAEDGSAGAKPAVADTAAKPDSTDKAAAATDKKLAVEPASRNQSRSRPNSRLQDRLAKAVNKGSERSESRASSDLGSRPESPALRSPAIAADTSRTSIDSKASEPTAEVTSAKQDEGTKAEETKVDNPPQPAGNTAAPTKSPVETTIPPVPSVIVEQPTSTPVPTMSMPSIPSNVTPQTSSPRQSFDSIASRPSVDALVPTLTNMSKDPEELQAELSLLETTYEETVRENREELNSHLERIDALQSKLTYLSEQLAASAKAASSDAEATPMDKKLAEKDAQIAALMEEGQKLSKTEMKHMTTIKKLRSKTQEQDKEITMLKQRLAKAEKSITEQSERARRAEAAEKTSQEKLKIVSKIEKDIETIRAEREEAGLTISELRKQLNEALSRAEDAEKRVQSGALEAEKRATASLQEDIENLRIEKKLAEDRAKKELQAARDEARNQQEKAKVAELELRGEIANLESKLELLRTRTEEASSSATGDSQAKLLRQIETLQTQYSLASENWQGIETTLTSRVAALEKDRDETAKRESEVRRKAREANSKARRLEDELESINERARTLENDLNEQRTAAQKLQAKLAQAETAAQDARADLDKEKKIWEAELQQRLDEEKSKWKVESQTPSLAGDGLYLRTDSPSIAQRRHSPDPLGIHTRRANPRTTSSGMDSAFSPIDRMFDDSLRRPSSSRQAKSTSKVRTPETGTPQRQDSIPYSMASLNGLTAPPPLETPSIHTLDPENMEAFDTASSPHRTIADMLSVSTMAAGPSVQLVERMSAAVRRLESEKATHKEEVARLTAQRDEARNEVVKLMREVDEAKKQGEKVEDLEKRLADMENRELTALEMLGEKTERVEELEADVRELKRMYRELADTMK</sequence>